<dbReference type="InterPro" id="IPR034812">
    <property type="entry name" value="Ppo-like_N"/>
</dbReference>
<dbReference type="EMBL" id="JASNQZ010000003">
    <property type="protein sequence ID" value="KAL0958919.1"/>
    <property type="molecule type" value="Genomic_DNA"/>
</dbReference>
<comment type="caution">
    <text evidence="7">The sequence shown here is derived from an EMBL/GenBank/DDBJ whole genome shotgun (WGS) entry which is preliminary data.</text>
</comment>
<evidence type="ECO:0000313" key="8">
    <source>
        <dbReference type="Proteomes" id="UP001556367"/>
    </source>
</evidence>
<evidence type="ECO:0000256" key="1">
    <source>
        <dbReference type="ARBA" id="ARBA00011881"/>
    </source>
</evidence>
<gene>
    <name evidence="7" type="ORF">HGRIS_014235</name>
</gene>
<dbReference type="PROSITE" id="PS50292">
    <property type="entry name" value="PEROXIDASE_3"/>
    <property type="match status" value="1"/>
</dbReference>
<keyword evidence="5" id="KW-0560">Oxidoreductase</keyword>
<dbReference type="InterPro" id="IPR010255">
    <property type="entry name" value="Haem_peroxidase_sf"/>
</dbReference>
<dbReference type="Gene3D" id="1.10.640.10">
    <property type="entry name" value="Haem peroxidase domain superfamily, animal type"/>
    <property type="match status" value="1"/>
</dbReference>
<dbReference type="InterPro" id="IPR050783">
    <property type="entry name" value="Oxylipin_biosynth_metab"/>
</dbReference>
<dbReference type="PRINTS" id="PR00457">
    <property type="entry name" value="ANPEROXIDASE"/>
</dbReference>
<dbReference type="PANTHER" id="PTHR11903">
    <property type="entry name" value="PROSTAGLANDIN G/H SYNTHASE"/>
    <property type="match status" value="1"/>
</dbReference>
<accession>A0ABR3JSV5</accession>
<keyword evidence="3" id="KW-0479">Metal-binding</keyword>
<reference evidence="8" key="1">
    <citation type="submission" date="2024-06" db="EMBL/GenBank/DDBJ databases">
        <title>Multi-omics analyses provide insights into the biosynthesis of the anticancer antibiotic pleurotin in Hohenbuehelia grisea.</title>
        <authorList>
            <person name="Weaver J.A."/>
            <person name="Alberti F."/>
        </authorList>
    </citation>
    <scope>NUCLEOTIDE SEQUENCE [LARGE SCALE GENOMIC DNA]</scope>
    <source>
        <strain evidence="8">T-177</strain>
    </source>
</reference>
<name>A0ABR3JSV5_9AGAR</name>
<evidence type="ECO:0000256" key="4">
    <source>
        <dbReference type="ARBA" id="ARBA00022964"/>
    </source>
</evidence>
<sequence>MTSLDLLERVFPKITSSVQEWERKIQDPAFKLADIPAYLDALKGSLANTGIDDRKMLLERALVYMSRKGNQDEKAVRLQEIVIDLLYKDLPHPPSGYLYIPTTTSQTAAGSTATGAEPAKYAYRNADGSGYNVLQPTLGQARSPYARSVPSVNFTPLSSLPDPGLVFDTLLKRDGFVEHPGGISSMFFAFADLVIHSIFNTNHKDMYQNDTSSYLDLSILYGQNERDVDSVRVKDGTGQLHPDVFADPRLLFMPPSSCALLVLLSRNHNYIASKILDINERGTFKNPPPADEKARLAQDNEIFHRTRLVNCGYFMQIILGDYVGAILGLVRDGYSWRLDPLKASRELGHEVSPRGEGNVVSIEFNLLYRWHATLSREDSKWTEDQFKDLFPGRDLSTITPKDFTDSVGVYMRNKVPRDVKQWQFDGAKRGPDGRFNDDDLARILQNATDWRAGAFKARGTPEALKVIEMLSIEQGRKWGACSLNEFRKFMGLKEYKSFQEWNPDERVWRPAQVLYKNIDNLELHVGLQAEETKDAIPGAGLCPGYTISRAILADAVCLTRGDRFLTIDFTPYNFTSWGFQDCQYDTEDGSYGGMLTKLLFRTLPRHYPARSVYAHFPFLTPNYMKEEMLKKAGGQELVNKYIWSRPPVPRGEAVVDSIQGVKQLLEQPKIYVAPYYDRVLTISKNVTRAPSDKVQKLLFVDTNWASYFKQTTRDLIKSKSISRVGSQAKYVDIVGDVLNVLPVYWIAQQLVGIPLDQGDGHAYSGAHKPHDLYKSFSDVCQYVFLNFDPVNDWRLRESSLKTFDVFHQFGFMHFVGLSGFSGFLSEINHALLKLDKNAHEFLKKLRDLDCGLTPEERIAALFRETVPTAAHLSQALAHVVNFYLDPSKANERKQIVKLAHEGSGIGVMPYVREALRLDPPVQAIMRIATQDVEVAGDHVRAGDRVYASVKKANLDTNAFGPDPSVPAYNRPVEAAGILGVGEHGLLCSPIFETLAPAILGEIFALADLKHAPGASGEFNRYTEDWHGCPNQQYISVEGQVIPWPDSLMVQYAA</sequence>
<keyword evidence="2" id="KW-0349">Heme</keyword>
<evidence type="ECO:0000256" key="5">
    <source>
        <dbReference type="ARBA" id="ARBA00023002"/>
    </source>
</evidence>
<proteinExistence type="predicted"/>
<dbReference type="Pfam" id="PF03098">
    <property type="entry name" value="An_peroxidase"/>
    <property type="match status" value="1"/>
</dbReference>
<dbReference type="Gene3D" id="1.10.630.10">
    <property type="entry name" value="Cytochrome P450"/>
    <property type="match status" value="1"/>
</dbReference>
<protein>
    <recommendedName>
        <fullName evidence="9">Heme peroxidase</fullName>
    </recommendedName>
</protein>
<keyword evidence="6" id="KW-0408">Iron</keyword>
<keyword evidence="8" id="KW-1185">Reference proteome</keyword>
<evidence type="ECO:0008006" key="9">
    <source>
        <dbReference type="Google" id="ProtNLM"/>
    </source>
</evidence>
<evidence type="ECO:0000313" key="7">
    <source>
        <dbReference type="EMBL" id="KAL0958919.1"/>
    </source>
</evidence>
<dbReference type="CDD" id="cd09817">
    <property type="entry name" value="linoleate_diol_synthase_like"/>
    <property type="match status" value="1"/>
</dbReference>
<evidence type="ECO:0000256" key="2">
    <source>
        <dbReference type="ARBA" id="ARBA00022617"/>
    </source>
</evidence>
<dbReference type="PANTHER" id="PTHR11903:SF37">
    <property type="entry name" value="PSI-PRODUCING OXYGENASE A"/>
    <property type="match status" value="1"/>
</dbReference>
<dbReference type="Pfam" id="PF00067">
    <property type="entry name" value="p450"/>
    <property type="match status" value="1"/>
</dbReference>
<organism evidence="7 8">
    <name type="scientific">Hohenbuehelia grisea</name>
    <dbReference type="NCBI Taxonomy" id="104357"/>
    <lineage>
        <taxon>Eukaryota</taxon>
        <taxon>Fungi</taxon>
        <taxon>Dikarya</taxon>
        <taxon>Basidiomycota</taxon>
        <taxon>Agaricomycotina</taxon>
        <taxon>Agaricomycetes</taxon>
        <taxon>Agaricomycetidae</taxon>
        <taxon>Agaricales</taxon>
        <taxon>Pleurotineae</taxon>
        <taxon>Pleurotaceae</taxon>
        <taxon>Hohenbuehelia</taxon>
    </lineage>
</organism>
<evidence type="ECO:0000256" key="6">
    <source>
        <dbReference type="ARBA" id="ARBA00023004"/>
    </source>
</evidence>
<keyword evidence="4" id="KW-0223">Dioxygenase</keyword>
<dbReference type="SUPFAM" id="SSF48264">
    <property type="entry name" value="Cytochrome P450"/>
    <property type="match status" value="1"/>
</dbReference>
<dbReference type="SUPFAM" id="SSF48113">
    <property type="entry name" value="Heme-dependent peroxidases"/>
    <property type="match status" value="1"/>
</dbReference>
<dbReference type="Proteomes" id="UP001556367">
    <property type="component" value="Unassembled WGS sequence"/>
</dbReference>
<evidence type="ECO:0000256" key="3">
    <source>
        <dbReference type="ARBA" id="ARBA00022723"/>
    </source>
</evidence>
<dbReference type="InterPro" id="IPR036396">
    <property type="entry name" value="Cyt_P450_sf"/>
</dbReference>
<dbReference type="InterPro" id="IPR019791">
    <property type="entry name" value="Haem_peroxidase_animal"/>
</dbReference>
<dbReference type="InterPro" id="IPR037120">
    <property type="entry name" value="Haem_peroxidase_sf_animal"/>
</dbReference>
<dbReference type="InterPro" id="IPR001128">
    <property type="entry name" value="Cyt_P450"/>
</dbReference>
<comment type="subunit">
    <text evidence="1">Homotetramer.</text>
</comment>